<dbReference type="PROSITE" id="PS50109">
    <property type="entry name" value="HIS_KIN"/>
    <property type="match status" value="1"/>
</dbReference>
<feature type="transmembrane region" description="Helical" evidence="11">
    <location>
        <begin position="7"/>
        <end position="29"/>
    </location>
</feature>
<keyword evidence="15" id="KW-1185">Reference proteome</keyword>
<dbReference type="RefSeq" id="WP_014414088.1">
    <property type="nucleotide sequence ID" value="NC_017059.1"/>
</dbReference>
<dbReference type="GO" id="GO:0000155">
    <property type="term" value="F:phosphorelay sensor kinase activity"/>
    <property type="evidence" value="ECO:0007669"/>
    <property type="project" value="InterPro"/>
</dbReference>
<dbReference type="Pfam" id="PF00672">
    <property type="entry name" value="HAMP"/>
    <property type="match status" value="1"/>
</dbReference>
<evidence type="ECO:0000256" key="9">
    <source>
        <dbReference type="ARBA" id="ARBA00023012"/>
    </source>
</evidence>
<feature type="domain" description="HAMP" evidence="13">
    <location>
        <begin position="149"/>
        <end position="204"/>
    </location>
</feature>
<evidence type="ECO:0000256" key="3">
    <source>
        <dbReference type="ARBA" id="ARBA00012438"/>
    </source>
</evidence>
<evidence type="ECO:0000256" key="8">
    <source>
        <dbReference type="ARBA" id="ARBA00022989"/>
    </source>
</evidence>
<evidence type="ECO:0000313" key="15">
    <source>
        <dbReference type="Proteomes" id="UP000033220"/>
    </source>
</evidence>
<evidence type="ECO:0000256" key="7">
    <source>
        <dbReference type="ARBA" id="ARBA00022777"/>
    </source>
</evidence>
<dbReference type="AlphaFoldDB" id="H6SQY3"/>
<dbReference type="InterPro" id="IPR036097">
    <property type="entry name" value="HisK_dim/P_sf"/>
</dbReference>
<dbReference type="CDD" id="cd06225">
    <property type="entry name" value="HAMP"/>
    <property type="match status" value="1"/>
</dbReference>
<feature type="transmembrane region" description="Helical" evidence="11">
    <location>
        <begin position="129"/>
        <end position="151"/>
    </location>
</feature>
<evidence type="ECO:0000256" key="6">
    <source>
        <dbReference type="ARBA" id="ARBA00022692"/>
    </source>
</evidence>
<dbReference type="PRINTS" id="PR00344">
    <property type="entry name" value="BCTRLSENSOR"/>
</dbReference>
<keyword evidence="10 11" id="KW-0472">Membrane</keyword>
<dbReference type="InterPro" id="IPR003661">
    <property type="entry name" value="HisK_dim/P_dom"/>
</dbReference>
<dbReference type="SUPFAM" id="SSF158472">
    <property type="entry name" value="HAMP domain-like"/>
    <property type="match status" value="1"/>
</dbReference>
<dbReference type="KEGG" id="rpm:RSPPHO_00822"/>
<evidence type="ECO:0000313" key="14">
    <source>
        <dbReference type="EMBL" id="CCG07448.1"/>
    </source>
</evidence>
<dbReference type="Gene3D" id="6.10.340.10">
    <property type="match status" value="1"/>
</dbReference>
<dbReference type="EMBL" id="HE663493">
    <property type="protein sequence ID" value="CCG07448.1"/>
    <property type="molecule type" value="Genomic_DNA"/>
</dbReference>
<dbReference type="Pfam" id="PF02518">
    <property type="entry name" value="HATPase_c"/>
    <property type="match status" value="1"/>
</dbReference>
<accession>H6SQY3</accession>
<dbReference type="SUPFAM" id="SSF55874">
    <property type="entry name" value="ATPase domain of HSP90 chaperone/DNA topoisomerase II/histidine kinase"/>
    <property type="match status" value="1"/>
</dbReference>
<dbReference type="PANTHER" id="PTHR45436">
    <property type="entry name" value="SENSOR HISTIDINE KINASE YKOH"/>
    <property type="match status" value="1"/>
</dbReference>
<dbReference type="SMART" id="SM00304">
    <property type="entry name" value="HAMP"/>
    <property type="match status" value="1"/>
</dbReference>
<keyword evidence="4" id="KW-0597">Phosphoprotein</keyword>
<keyword evidence="7" id="KW-0418">Kinase</keyword>
<proteinExistence type="predicted"/>
<evidence type="ECO:0000256" key="4">
    <source>
        <dbReference type="ARBA" id="ARBA00022553"/>
    </source>
</evidence>
<evidence type="ECO:0000256" key="1">
    <source>
        <dbReference type="ARBA" id="ARBA00000085"/>
    </source>
</evidence>
<dbReference type="HOGENOM" id="CLU_000445_89_27_5"/>
<comment type="subcellular location">
    <subcellularLocation>
        <location evidence="2">Membrane</location>
        <topology evidence="2">Multi-pass membrane protein</topology>
    </subcellularLocation>
</comment>
<organism evidence="14 15">
    <name type="scientific">Pararhodospirillum photometricum DSM 122</name>
    <dbReference type="NCBI Taxonomy" id="1150469"/>
    <lineage>
        <taxon>Bacteria</taxon>
        <taxon>Pseudomonadati</taxon>
        <taxon>Pseudomonadota</taxon>
        <taxon>Alphaproteobacteria</taxon>
        <taxon>Rhodospirillales</taxon>
        <taxon>Rhodospirillaceae</taxon>
        <taxon>Pararhodospirillum</taxon>
    </lineage>
</organism>
<evidence type="ECO:0000259" key="13">
    <source>
        <dbReference type="PROSITE" id="PS50885"/>
    </source>
</evidence>
<dbReference type="InterPro" id="IPR036890">
    <property type="entry name" value="HATPase_C_sf"/>
</dbReference>
<reference evidence="14 15" key="1">
    <citation type="submission" date="2012-02" db="EMBL/GenBank/DDBJ databases">
        <title>Shotgun genome sequence of Phaeospirillum photometricum DSM 122.</title>
        <authorList>
            <person name="Duquesne K."/>
            <person name="Sturgis J."/>
        </authorList>
    </citation>
    <scope>NUCLEOTIDE SEQUENCE [LARGE SCALE GENOMIC DNA]</scope>
    <source>
        <strain evidence="15">DSM122</strain>
    </source>
</reference>
<comment type="catalytic activity">
    <reaction evidence="1">
        <text>ATP + protein L-histidine = ADP + protein N-phospho-L-histidine.</text>
        <dbReference type="EC" id="2.7.13.3"/>
    </reaction>
</comment>
<dbReference type="eggNOG" id="COG2205">
    <property type="taxonomic scope" value="Bacteria"/>
</dbReference>
<dbReference type="PATRIC" id="fig|1150469.3.peg.945"/>
<dbReference type="GO" id="GO:0005886">
    <property type="term" value="C:plasma membrane"/>
    <property type="evidence" value="ECO:0007669"/>
    <property type="project" value="TreeGrafter"/>
</dbReference>
<dbReference type="Gene3D" id="3.30.565.10">
    <property type="entry name" value="Histidine kinase-like ATPase, C-terminal domain"/>
    <property type="match status" value="1"/>
</dbReference>
<evidence type="ECO:0000256" key="5">
    <source>
        <dbReference type="ARBA" id="ARBA00022679"/>
    </source>
</evidence>
<dbReference type="CDD" id="cd00075">
    <property type="entry name" value="HATPase"/>
    <property type="match status" value="1"/>
</dbReference>
<dbReference type="Pfam" id="PF00512">
    <property type="entry name" value="HisKA"/>
    <property type="match status" value="1"/>
</dbReference>
<dbReference type="SUPFAM" id="SSF47384">
    <property type="entry name" value="Homodimeric domain of signal transducing histidine kinase"/>
    <property type="match status" value="1"/>
</dbReference>
<keyword evidence="9" id="KW-0902">Two-component regulatory system</keyword>
<keyword evidence="6 11" id="KW-0812">Transmembrane</keyword>
<dbReference type="InterPro" id="IPR003660">
    <property type="entry name" value="HAMP_dom"/>
</dbReference>
<dbReference type="PROSITE" id="PS50885">
    <property type="entry name" value="HAMP"/>
    <property type="match status" value="1"/>
</dbReference>
<evidence type="ECO:0000256" key="10">
    <source>
        <dbReference type="ARBA" id="ARBA00023136"/>
    </source>
</evidence>
<sequence>MGRLFWKLFFCFWLGMVLSFVAGVTYLLLTDYREAAHSTAGVQAGVMLATAEALVATGGVDALTPVLARWNAESPRLGVLDATTGQRLAGVVPTAPPGSRLDVTPPDGRPVVLVTDVVALSLGEHPSPVGIPVMSGAVVAFVLSYFLAWYLSHPLQKIRWALGRVAEGHFDTRVAPRLGQRRDEIVDLGHDVDRMARQLQQFVEERQRLLHDISHELRSPLTRLQAAIGLVRQDPARSGPMLERIEREAVRMDVLIDDLLTLARLEVGSFPFARERVDLIDLLSAIVDDAAFEAEAQGCAVTLNAEGNFVCTVSGEVLYRAFENIVRNAVKFTAPGTTVVVRAEALEEEGQPWLRVSVEDHGAGVPPALLGRIFEPFLRVASDSPTPGFGLGLAIARRAVESHGGRIHAELAGHGGLRVVMVLPGAPAGEK</sequence>
<dbReference type="InterPro" id="IPR005467">
    <property type="entry name" value="His_kinase_dom"/>
</dbReference>
<keyword evidence="5 14" id="KW-0808">Transferase</keyword>
<dbReference type="Proteomes" id="UP000033220">
    <property type="component" value="Chromosome DSM 122"/>
</dbReference>
<feature type="domain" description="Histidine kinase" evidence="12">
    <location>
        <begin position="212"/>
        <end position="427"/>
    </location>
</feature>
<evidence type="ECO:0000259" key="12">
    <source>
        <dbReference type="PROSITE" id="PS50109"/>
    </source>
</evidence>
<dbReference type="InterPro" id="IPR003594">
    <property type="entry name" value="HATPase_dom"/>
</dbReference>
<dbReference type="CDD" id="cd00082">
    <property type="entry name" value="HisKA"/>
    <property type="match status" value="1"/>
</dbReference>
<dbReference type="SMART" id="SM00387">
    <property type="entry name" value="HATPase_c"/>
    <property type="match status" value="1"/>
</dbReference>
<evidence type="ECO:0000256" key="2">
    <source>
        <dbReference type="ARBA" id="ARBA00004141"/>
    </source>
</evidence>
<dbReference type="STRING" id="1150469.RSPPHO_00822"/>
<gene>
    <name evidence="14" type="primary">chvG</name>
    <name evidence="14" type="ORF">RSPPHO_00822</name>
</gene>
<name>H6SQY3_PARPM</name>
<dbReference type="Gene3D" id="1.10.287.130">
    <property type="match status" value="1"/>
</dbReference>
<dbReference type="EC" id="2.7.13.3" evidence="3"/>
<protein>
    <recommendedName>
        <fullName evidence="3">histidine kinase</fullName>
        <ecNumber evidence="3">2.7.13.3</ecNumber>
    </recommendedName>
</protein>
<evidence type="ECO:0000256" key="11">
    <source>
        <dbReference type="SAM" id="Phobius"/>
    </source>
</evidence>
<dbReference type="InterPro" id="IPR050428">
    <property type="entry name" value="TCS_sensor_his_kinase"/>
</dbReference>
<keyword evidence="8 11" id="KW-1133">Transmembrane helix</keyword>
<dbReference type="SMART" id="SM00388">
    <property type="entry name" value="HisKA"/>
    <property type="match status" value="1"/>
</dbReference>
<dbReference type="PANTHER" id="PTHR45436:SF15">
    <property type="entry name" value="SENSOR HISTIDINE KINASE CUSS"/>
    <property type="match status" value="1"/>
</dbReference>
<dbReference type="InterPro" id="IPR004358">
    <property type="entry name" value="Sig_transdc_His_kin-like_C"/>
</dbReference>